<dbReference type="Gene3D" id="3.40.50.1010">
    <property type="entry name" value="5'-nuclease"/>
    <property type="match status" value="1"/>
</dbReference>
<comment type="function">
    <text evidence="8">Toxic component of a toxin-antitoxin (TA) system. An RNase.</text>
</comment>
<dbReference type="InterPro" id="IPR029060">
    <property type="entry name" value="PIN-like_dom_sf"/>
</dbReference>
<dbReference type="GO" id="GO:0000287">
    <property type="term" value="F:magnesium ion binding"/>
    <property type="evidence" value="ECO:0007669"/>
    <property type="project" value="UniProtKB-UniRule"/>
</dbReference>
<gene>
    <name evidence="8" type="primary">vapC</name>
    <name evidence="10" type="ORF">E6C76_05365</name>
</gene>
<comment type="similarity">
    <text evidence="7 8">Belongs to the PINc/VapC protein family.</text>
</comment>
<keyword evidence="3 8" id="KW-0540">Nuclease</keyword>
<dbReference type="InterPro" id="IPR050556">
    <property type="entry name" value="Type_II_TA_system_RNase"/>
</dbReference>
<name>A0A4S4B380_9RHOO</name>
<evidence type="ECO:0000256" key="7">
    <source>
        <dbReference type="ARBA" id="ARBA00038093"/>
    </source>
</evidence>
<dbReference type="HAMAP" id="MF_00265">
    <property type="entry name" value="VapC_Nob1"/>
    <property type="match status" value="1"/>
</dbReference>
<evidence type="ECO:0000256" key="6">
    <source>
        <dbReference type="ARBA" id="ARBA00022842"/>
    </source>
</evidence>
<comment type="cofactor">
    <cofactor evidence="1 8">
        <name>Mg(2+)</name>
        <dbReference type="ChEBI" id="CHEBI:18420"/>
    </cofactor>
</comment>
<dbReference type="Pfam" id="PF01850">
    <property type="entry name" value="PIN"/>
    <property type="match status" value="1"/>
</dbReference>
<evidence type="ECO:0000259" key="9">
    <source>
        <dbReference type="Pfam" id="PF01850"/>
    </source>
</evidence>
<feature type="domain" description="PIN" evidence="9">
    <location>
        <begin position="3"/>
        <end position="119"/>
    </location>
</feature>
<sequence length="133" mass="14812">MQYLVDTNVVSELMRPRPDARVAAWLASQARFALSAISVDESVFGLVRKERNTLLAGYERFVAERCLVLPITDDIARRAGTLRGQFARRGIARSQPDMLIAATAQAHNLTLVTRNTRDFESCGIGLLNPFEHP</sequence>
<dbReference type="Proteomes" id="UP000308430">
    <property type="component" value="Unassembled WGS sequence"/>
</dbReference>
<dbReference type="InterPro" id="IPR022907">
    <property type="entry name" value="VapC_family"/>
</dbReference>
<evidence type="ECO:0000313" key="10">
    <source>
        <dbReference type="EMBL" id="THF66645.1"/>
    </source>
</evidence>
<dbReference type="GO" id="GO:0090729">
    <property type="term" value="F:toxin activity"/>
    <property type="evidence" value="ECO:0007669"/>
    <property type="project" value="UniProtKB-KW"/>
</dbReference>
<reference evidence="10 11" key="1">
    <citation type="submission" date="2019-04" db="EMBL/GenBank/DDBJ databases">
        <title>Azoarcus nasutitermitis sp. nov. isolated from termite nest.</title>
        <authorList>
            <person name="Lin S.-Y."/>
            <person name="Hameed A."/>
            <person name="Hsu Y.-H."/>
            <person name="Young C.-C."/>
        </authorList>
    </citation>
    <scope>NUCLEOTIDE SEQUENCE [LARGE SCALE GENOMIC DNA]</scope>
    <source>
        <strain evidence="10 11">CC-YHH838</strain>
    </source>
</reference>
<keyword evidence="5 8" id="KW-0378">Hydrolase</keyword>
<dbReference type="AlphaFoldDB" id="A0A4S4B380"/>
<dbReference type="GO" id="GO:0016787">
    <property type="term" value="F:hydrolase activity"/>
    <property type="evidence" value="ECO:0007669"/>
    <property type="project" value="UniProtKB-KW"/>
</dbReference>
<keyword evidence="8" id="KW-0800">Toxin</keyword>
<dbReference type="InterPro" id="IPR002716">
    <property type="entry name" value="PIN_dom"/>
</dbReference>
<evidence type="ECO:0000256" key="8">
    <source>
        <dbReference type="HAMAP-Rule" id="MF_00265"/>
    </source>
</evidence>
<keyword evidence="11" id="KW-1185">Reference proteome</keyword>
<evidence type="ECO:0000256" key="3">
    <source>
        <dbReference type="ARBA" id="ARBA00022722"/>
    </source>
</evidence>
<dbReference type="PANTHER" id="PTHR33653">
    <property type="entry name" value="RIBONUCLEASE VAPC2"/>
    <property type="match status" value="1"/>
</dbReference>
<dbReference type="PANTHER" id="PTHR33653:SF1">
    <property type="entry name" value="RIBONUCLEASE VAPC2"/>
    <property type="match status" value="1"/>
</dbReference>
<keyword evidence="2 8" id="KW-1277">Toxin-antitoxin system</keyword>
<keyword evidence="4 8" id="KW-0479">Metal-binding</keyword>
<organism evidence="10 11">
    <name type="scientific">Pseudothauera nasutitermitis</name>
    <dbReference type="NCBI Taxonomy" id="2565930"/>
    <lineage>
        <taxon>Bacteria</taxon>
        <taxon>Pseudomonadati</taxon>
        <taxon>Pseudomonadota</taxon>
        <taxon>Betaproteobacteria</taxon>
        <taxon>Rhodocyclales</taxon>
        <taxon>Zoogloeaceae</taxon>
        <taxon>Pseudothauera</taxon>
    </lineage>
</organism>
<dbReference type="GO" id="GO:0004540">
    <property type="term" value="F:RNA nuclease activity"/>
    <property type="evidence" value="ECO:0007669"/>
    <property type="project" value="InterPro"/>
</dbReference>
<dbReference type="SUPFAM" id="SSF88723">
    <property type="entry name" value="PIN domain-like"/>
    <property type="match status" value="1"/>
</dbReference>
<comment type="caution">
    <text evidence="10">The sequence shown here is derived from an EMBL/GenBank/DDBJ whole genome shotgun (WGS) entry which is preliminary data.</text>
</comment>
<evidence type="ECO:0000256" key="4">
    <source>
        <dbReference type="ARBA" id="ARBA00022723"/>
    </source>
</evidence>
<feature type="binding site" evidence="8">
    <location>
        <position position="6"/>
    </location>
    <ligand>
        <name>Mg(2+)</name>
        <dbReference type="ChEBI" id="CHEBI:18420"/>
    </ligand>
</feature>
<proteinExistence type="inferred from homology"/>
<dbReference type="EMBL" id="SSOC01000002">
    <property type="protein sequence ID" value="THF66645.1"/>
    <property type="molecule type" value="Genomic_DNA"/>
</dbReference>
<accession>A0A4S4B380</accession>
<evidence type="ECO:0000256" key="5">
    <source>
        <dbReference type="ARBA" id="ARBA00022801"/>
    </source>
</evidence>
<evidence type="ECO:0000256" key="1">
    <source>
        <dbReference type="ARBA" id="ARBA00001946"/>
    </source>
</evidence>
<dbReference type="CDD" id="cd18746">
    <property type="entry name" value="PIN_VapC4-5_FitB-like"/>
    <property type="match status" value="1"/>
</dbReference>
<keyword evidence="6 8" id="KW-0460">Magnesium</keyword>
<dbReference type="OrthoDB" id="9804823at2"/>
<protein>
    <recommendedName>
        <fullName evidence="8">Ribonuclease VapC</fullName>
        <shortName evidence="8">RNase VapC</shortName>
        <ecNumber evidence="8">3.1.-.-</ecNumber>
    </recommendedName>
    <alternativeName>
        <fullName evidence="8">Toxin VapC</fullName>
    </alternativeName>
</protein>
<feature type="binding site" evidence="8">
    <location>
        <position position="97"/>
    </location>
    <ligand>
        <name>Mg(2+)</name>
        <dbReference type="ChEBI" id="CHEBI:18420"/>
    </ligand>
</feature>
<evidence type="ECO:0000313" key="11">
    <source>
        <dbReference type="Proteomes" id="UP000308430"/>
    </source>
</evidence>
<evidence type="ECO:0000256" key="2">
    <source>
        <dbReference type="ARBA" id="ARBA00022649"/>
    </source>
</evidence>
<dbReference type="EC" id="3.1.-.-" evidence="8"/>